<comment type="caution">
    <text evidence="5">The sequence shown here is derived from an EMBL/GenBank/DDBJ whole genome shotgun (WGS) entry which is preliminary data.</text>
</comment>
<dbReference type="Gene3D" id="2.60.40.790">
    <property type="match status" value="1"/>
</dbReference>
<reference evidence="5 6" key="1">
    <citation type="journal article" date="2018" name="Genome Biol. Evol.">
        <title>Multiple Roots of Fruiting Body Formation in Amoebozoa.</title>
        <authorList>
            <person name="Hillmann F."/>
            <person name="Forbes G."/>
            <person name="Novohradska S."/>
            <person name="Ferling I."/>
            <person name="Riege K."/>
            <person name="Groth M."/>
            <person name="Westermann M."/>
            <person name="Marz M."/>
            <person name="Spaller T."/>
            <person name="Winckler T."/>
            <person name="Schaap P."/>
            <person name="Glockner G."/>
        </authorList>
    </citation>
    <scope>NUCLEOTIDE SEQUENCE [LARGE SCALE GENOMIC DNA]</scope>
    <source>
        <strain evidence="5 6">Jena</strain>
    </source>
</reference>
<dbReference type="Pfam" id="PF00011">
    <property type="entry name" value="HSP20"/>
    <property type="match status" value="1"/>
</dbReference>
<feature type="domain" description="SHSP" evidence="4">
    <location>
        <begin position="41"/>
        <end position="148"/>
    </location>
</feature>
<evidence type="ECO:0000256" key="1">
    <source>
        <dbReference type="ARBA" id="ARBA00023016"/>
    </source>
</evidence>
<gene>
    <name evidence="5" type="ORF">PROFUN_14113</name>
</gene>
<sequence length="148" mass="17446">MPRSNKDNKDTKTLSTYQPEDYFGHEWYSPFLALQTLKPLLDDKHWRQTHGLQRTEEGYLFEAEMAGVPKENVNIEVKDGQLHVSGKQRVEEEREGRRMYSRSDFYQSMSLPRDVDQNSVRASYTDGLLRVKMSRTEENNNTKRITIE</sequence>
<evidence type="ECO:0000256" key="2">
    <source>
        <dbReference type="PROSITE-ProRule" id="PRU00285"/>
    </source>
</evidence>
<protein>
    <submittedName>
        <fullName evidence="5">Heat shock protein Hsp20</fullName>
    </submittedName>
</protein>
<dbReference type="InterPro" id="IPR008978">
    <property type="entry name" value="HSP20-like_chaperone"/>
</dbReference>
<name>A0A2P6N1A4_9EUKA</name>
<keyword evidence="6" id="KW-1185">Reference proteome</keyword>
<dbReference type="InterPro" id="IPR031107">
    <property type="entry name" value="Small_HSP"/>
</dbReference>
<evidence type="ECO:0000313" key="6">
    <source>
        <dbReference type="Proteomes" id="UP000241769"/>
    </source>
</evidence>
<evidence type="ECO:0000259" key="4">
    <source>
        <dbReference type="PROSITE" id="PS01031"/>
    </source>
</evidence>
<evidence type="ECO:0000256" key="3">
    <source>
        <dbReference type="RuleBase" id="RU003616"/>
    </source>
</evidence>
<comment type="similarity">
    <text evidence="2 3">Belongs to the small heat shock protein (HSP20) family.</text>
</comment>
<dbReference type="AlphaFoldDB" id="A0A2P6N1A4"/>
<dbReference type="PANTHER" id="PTHR11527">
    <property type="entry name" value="HEAT-SHOCK PROTEIN 20 FAMILY MEMBER"/>
    <property type="match status" value="1"/>
</dbReference>
<dbReference type="Proteomes" id="UP000241769">
    <property type="component" value="Unassembled WGS sequence"/>
</dbReference>
<evidence type="ECO:0000313" key="5">
    <source>
        <dbReference type="EMBL" id="PRP77752.1"/>
    </source>
</evidence>
<dbReference type="PROSITE" id="PS01031">
    <property type="entry name" value="SHSP"/>
    <property type="match status" value="1"/>
</dbReference>
<dbReference type="InterPro" id="IPR002068">
    <property type="entry name" value="A-crystallin/Hsp20_dom"/>
</dbReference>
<dbReference type="OrthoDB" id="17379at2759"/>
<accession>A0A2P6N1A4</accession>
<dbReference type="InParanoid" id="A0A2P6N1A4"/>
<keyword evidence="1 5" id="KW-0346">Stress response</keyword>
<dbReference type="EMBL" id="MDYQ01000255">
    <property type="protein sequence ID" value="PRP77752.1"/>
    <property type="molecule type" value="Genomic_DNA"/>
</dbReference>
<proteinExistence type="inferred from homology"/>
<organism evidence="5 6">
    <name type="scientific">Planoprotostelium fungivorum</name>
    <dbReference type="NCBI Taxonomy" id="1890364"/>
    <lineage>
        <taxon>Eukaryota</taxon>
        <taxon>Amoebozoa</taxon>
        <taxon>Evosea</taxon>
        <taxon>Variosea</taxon>
        <taxon>Cavosteliida</taxon>
        <taxon>Cavosteliaceae</taxon>
        <taxon>Planoprotostelium</taxon>
    </lineage>
</organism>
<dbReference type="SUPFAM" id="SSF49764">
    <property type="entry name" value="HSP20-like chaperones"/>
    <property type="match status" value="1"/>
</dbReference>
<dbReference type="STRING" id="1890364.A0A2P6N1A4"/>
<dbReference type="CDD" id="cd06464">
    <property type="entry name" value="ACD_sHsps-like"/>
    <property type="match status" value="1"/>
</dbReference>